<dbReference type="RefSeq" id="WP_257893130.1">
    <property type="nucleotide sequence ID" value="NZ_JAIMBW010000001.1"/>
</dbReference>
<sequence>MFEAALKAVNLDAINTDLEEDGYHELPVRLPAASLSEIVRQMDDVCDTRDDLEVNYGGSEHRIWHANEQFEAASAFRDFSDEIIPNLDSEIGKARNILAIRNRPLTNDKGELRKGRWHLDSFRKQLKIFVFMQDVTENDGPFELIPRTQNISTKVKHMIPGRYFSLKDIVKRSRKRGYQHIDEEFIARVEETYPPKLFTVPAGTILVADTSAIHRAHPVNGGERYAFTSYH</sequence>
<dbReference type="Gene3D" id="2.60.120.620">
    <property type="entry name" value="q2cbj1_9rhob like domain"/>
    <property type="match status" value="1"/>
</dbReference>
<accession>A0A975TR28</accession>
<keyword evidence="1" id="KW-0560">Oxidoreductase</keyword>
<dbReference type="Proteomes" id="UP000693972">
    <property type="component" value="Unassembled WGS sequence"/>
</dbReference>
<keyword evidence="1" id="KW-0223">Dioxygenase</keyword>
<dbReference type="GO" id="GO:0051213">
    <property type="term" value="F:dioxygenase activity"/>
    <property type="evidence" value="ECO:0007669"/>
    <property type="project" value="UniProtKB-KW"/>
</dbReference>
<evidence type="ECO:0000313" key="2">
    <source>
        <dbReference type="Proteomes" id="UP000693972"/>
    </source>
</evidence>
<proteinExistence type="predicted"/>
<keyword evidence="2" id="KW-1185">Reference proteome</keyword>
<gene>
    <name evidence="1" type="ORF">KUL25_11815</name>
</gene>
<organism evidence="1">
    <name type="scientific">Gymnodinialimonas phycosphaerae</name>
    <dbReference type="NCBI Taxonomy" id="2841589"/>
    <lineage>
        <taxon>Bacteria</taxon>
        <taxon>Pseudomonadati</taxon>
        <taxon>Pseudomonadota</taxon>
        <taxon>Alphaproteobacteria</taxon>
        <taxon>Rhodobacterales</taxon>
        <taxon>Paracoccaceae</taxon>
        <taxon>Gymnodinialimonas</taxon>
    </lineage>
</organism>
<dbReference type="AlphaFoldDB" id="A0A975TR28"/>
<evidence type="ECO:0000313" key="1">
    <source>
        <dbReference type="EMBL" id="QXL86174.1"/>
    </source>
</evidence>
<name>A0A975TR28_9RHOB</name>
<protein>
    <submittedName>
        <fullName evidence="1">Phytanoyl-CoA dioxygenase family protein</fullName>
    </submittedName>
</protein>
<dbReference type="EMBL" id="JAIMBW010000001">
    <property type="protein sequence ID" value="MBY4893451.1"/>
    <property type="molecule type" value="Genomic_DNA"/>
</dbReference>
<dbReference type="EMBL" id="CP078073">
    <property type="protein sequence ID" value="QXL86174.1"/>
    <property type="molecule type" value="Genomic_DNA"/>
</dbReference>
<dbReference type="SUPFAM" id="SSF51197">
    <property type="entry name" value="Clavaminate synthase-like"/>
    <property type="match status" value="1"/>
</dbReference>
<reference evidence="1 2" key="1">
    <citation type="submission" date="2021-07" db="EMBL/GenBank/DDBJ databases">
        <title>Karlodiniumbacter phycospheric gen. nov., sp. nov., a phycosphere bacterium isolated from karlodinium veneficum.</title>
        <authorList>
            <person name="Peng Y."/>
            <person name="Jiang L."/>
            <person name="Lee J."/>
        </authorList>
    </citation>
    <scope>NUCLEOTIDE SEQUENCE</scope>
    <source>
        <strain evidence="1 2">N5</strain>
    </source>
</reference>